<gene>
    <name evidence="6" type="ORF">EV356DRAFT_455041</name>
</gene>
<accession>A0A6A6GWZ6</accession>
<keyword evidence="3 5" id="KW-1133">Transmembrane helix</keyword>
<keyword evidence="2 5" id="KW-0812">Transmembrane</keyword>
<dbReference type="GO" id="GO:0007189">
    <property type="term" value="P:adenylate cyclase-activating G protein-coupled receptor signaling pathway"/>
    <property type="evidence" value="ECO:0007669"/>
    <property type="project" value="TreeGrafter"/>
</dbReference>
<protein>
    <submittedName>
        <fullName evidence="6">Uncharacterized protein</fullName>
    </submittedName>
</protein>
<evidence type="ECO:0000256" key="3">
    <source>
        <dbReference type="ARBA" id="ARBA00022989"/>
    </source>
</evidence>
<reference evidence="6" key="1">
    <citation type="journal article" date="2020" name="Stud. Mycol.">
        <title>101 Dothideomycetes genomes: a test case for predicting lifestyles and emergence of pathogens.</title>
        <authorList>
            <person name="Haridas S."/>
            <person name="Albert R."/>
            <person name="Binder M."/>
            <person name="Bloem J."/>
            <person name="Labutti K."/>
            <person name="Salamov A."/>
            <person name="Andreopoulos B."/>
            <person name="Baker S."/>
            <person name="Barry K."/>
            <person name="Bills G."/>
            <person name="Bluhm B."/>
            <person name="Cannon C."/>
            <person name="Castanera R."/>
            <person name="Culley D."/>
            <person name="Daum C."/>
            <person name="Ezra D."/>
            <person name="Gonzalez J."/>
            <person name="Henrissat B."/>
            <person name="Kuo A."/>
            <person name="Liang C."/>
            <person name="Lipzen A."/>
            <person name="Lutzoni F."/>
            <person name="Magnuson J."/>
            <person name="Mondo S."/>
            <person name="Nolan M."/>
            <person name="Ohm R."/>
            <person name="Pangilinan J."/>
            <person name="Park H.-J."/>
            <person name="Ramirez L."/>
            <person name="Alfaro M."/>
            <person name="Sun H."/>
            <person name="Tritt A."/>
            <person name="Yoshinaga Y."/>
            <person name="Zwiers L.-H."/>
            <person name="Turgeon B."/>
            <person name="Goodwin S."/>
            <person name="Spatafora J."/>
            <person name="Crous P."/>
            <person name="Grigoriev I."/>
        </authorList>
    </citation>
    <scope>NUCLEOTIDE SEQUENCE</scope>
    <source>
        <strain evidence="6">Tuck. ex Michener</strain>
    </source>
</reference>
<evidence type="ECO:0000313" key="6">
    <source>
        <dbReference type="EMBL" id="KAF2229863.1"/>
    </source>
</evidence>
<evidence type="ECO:0000256" key="4">
    <source>
        <dbReference type="ARBA" id="ARBA00023136"/>
    </source>
</evidence>
<feature type="non-terminal residue" evidence="6">
    <location>
        <position position="317"/>
    </location>
</feature>
<evidence type="ECO:0000256" key="1">
    <source>
        <dbReference type="ARBA" id="ARBA00004141"/>
    </source>
</evidence>
<proteinExistence type="predicted"/>
<dbReference type="GO" id="GO:0004930">
    <property type="term" value="F:G protein-coupled receptor activity"/>
    <property type="evidence" value="ECO:0007669"/>
    <property type="project" value="InterPro"/>
</dbReference>
<evidence type="ECO:0000313" key="7">
    <source>
        <dbReference type="Proteomes" id="UP000800092"/>
    </source>
</evidence>
<dbReference type="GO" id="GO:0005886">
    <property type="term" value="C:plasma membrane"/>
    <property type="evidence" value="ECO:0007669"/>
    <property type="project" value="TreeGrafter"/>
</dbReference>
<evidence type="ECO:0000256" key="5">
    <source>
        <dbReference type="SAM" id="Phobius"/>
    </source>
</evidence>
<dbReference type="SUPFAM" id="SSF81321">
    <property type="entry name" value="Family A G protein-coupled receptor-like"/>
    <property type="match status" value="1"/>
</dbReference>
<dbReference type="OrthoDB" id="100006at2759"/>
<feature type="transmembrane region" description="Helical" evidence="5">
    <location>
        <begin position="156"/>
        <end position="174"/>
    </location>
</feature>
<comment type="subcellular location">
    <subcellularLocation>
        <location evidence="1">Membrane</location>
        <topology evidence="1">Multi-pass membrane protein</topology>
    </subcellularLocation>
</comment>
<dbReference type="Gene3D" id="1.20.1070.10">
    <property type="entry name" value="Rhodopsin 7-helix transmembrane proteins"/>
    <property type="match status" value="1"/>
</dbReference>
<dbReference type="AlphaFoldDB" id="A0A6A6GWZ6"/>
<dbReference type="EMBL" id="ML991852">
    <property type="protein sequence ID" value="KAF2229863.1"/>
    <property type="molecule type" value="Genomic_DNA"/>
</dbReference>
<dbReference type="CDD" id="cd00637">
    <property type="entry name" value="7tm_classA_rhodopsin-like"/>
    <property type="match status" value="1"/>
</dbReference>
<organism evidence="6 7">
    <name type="scientific">Viridothelium virens</name>
    <name type="common">Speckled blister lichen</name>
    <name type="synonym">Trypethelium virens</name>
    <dbReference type="NCBI Taxonomy" id="1048519"/>
    <lineage>
        <taxon>Eukaryota</taxon>
        <taxon>Fungi</taxon>
        <taxon>Dikarya</taxon>
        <taxon>Ascomycota</taxon>
        <taxon>Pezizomycotina</taxon>
        <taxon>Dothideomycetes</taxon>
        <taxon>Dothideomycetes incertae sedis</taxon>
        <taxon>Trypetheliales</taxon>
        <taxon>Trypetheliaceae</taxon>
        <taxon>Viridothelium</taxon>
    </lineage>
</organism>
<dbReference type="InterPro" id="IPR000276">
    <property type="entry name" value="GPCR_Rhodpsn"/>
</dbReference>
<feature type="transmembrane region" description="Helical" evidence="5">
    <location>
        <begin position="40"/>
        <end position="63"/>
    </location>
</feature>
<keyword evidence="4 5" id="KW-0472">Membrane</keyword>
<sequence length="317" mass="35611">MVDYFETLTSGLSVNSFDTEGYLPPPLSNPHISSELRDGLIAFSFFGLLSVITTFCVLVLIVYGIISQRHDRGRTLIHNQLLTLIANLFIADMLEALAGCISLHWLRLGKMLAPTAACSIQAILLHMGILSNGLFVLAIAVITWVHVVWRETLRRWLFYSIIGGIWAFALILSFEGLIRSPHDFFASIGPCCWISPLHRNQAIWLLCLWVFGTQTLTILIYTHIFFNLRTQVNHSDARFAATSRSERGTHDALRNLAVFPIIFLATSLPLCIAMTMGVAKQYVPLTFEIVAGIMVSWSGWIDCILYTLTRKKLFFGD</sequence>
<feature type="transmembrane region" description="Helical" evidence="5">
    <location>
        <begin position="256"/>
        <end position="279"/>
    </location>
</feature>
<feature type="transmembrane region" description="Helical" evidence="5">
    <location>
        <begin position="203"/>
        <end position="226"/>
    </location>
</feature>
<dbReference type="PANTHER" id="PTHR23112:SF37">
    <property type="entry name" value="G PROTEIN-COUPLED RECEPTOR GPR1"/>
    <property type="match status" value="1"/>
</dbReference>
<keyword evidence="7" id="KW-1185">Reference proteome</keyword>
<dbReference type="PANTHER" id="PTHR23112">
    <property type="entry name" value="G PROTEIN-COUPLED RECEPTOR 157-RELATED"/>
    <property type="match status" value="1"/>
</dbReference>
<feature type="transmembrane region" description="Helical" evidence="5">
    <location>
        <begin position="125"/>
        <end position="149"/>
    </location>
</feature>
<feature type="transmembrane region" description="Helical" evidence="5">
    <location>
        <begin position="285"/>
        <end position="308"/>
    </location>
</feature>
<evidence type="ECO:0000256" key="2">
    <source>
        <dbReference type="ARBA" id="ARBA00022692"/>
    </source>
</evidence>
<dbReference type="Pfam" id="PF00001">
    <property type="entry name" value="7tm_1"/>
    <property type="match status" value="1"/>
</dbReference>
<feature type="transmembrane region" description="Helical" evidence="5">
    <location>
        <begin position="84"/>
        <end position="105"/>
    </location>
</feature>
<name>A0A6A6GWZ6_VIRVR</name>
<dbReference type="Proteomes" id="UP000800092">
    <property type="component" value="Unassembled WGS sequence"/>
</dbReference>